<dbReference type="PANTHER" id="PTHR40763:SF5">
    <property type="entry name" value="MEMBRANE PROTEIN"/>
    <property type="match status" value="1"/>
</dbReference>
<name>A0A512RE83_9BACT</name>
<evidence type="ECO:0000259" key="2">
    <source>
        <dbReference type="Pfam" id="PF22570"/>
    </source>
</evidence>
<feature type="transmembrane region" description="Helical" evidence="1">
    <location>
        <begin position="36"/>
        <end position="56"/>
    </location>
</feature>
<keyword evidence="1" id="KW-0812">Transmembrane</keyword>
<dbReference type="EMBL" id="BKAU01000001">
    <property type="protein sequence ID" value="GEP93934.1"/>
    <property type="molecule type" value="Genomic_DNA"/>
</dbReference>
<accession>A0A512RE83</accession>
<keyword evidence="1" id="KW-0472">Membrane</keyword>
<evidence type="ECO:0000256" key="1">
    <source>
        <dbReference type="SAM" id="Phobius"/>
    </source>
</evidence>
<dbReference type="Pfam" id="PF22570">
    <property type="entry name" value="LiaF-TM"/>
    <property type="match status" value="1"/>
</dbReference>
<dbReference type="Proteomes" id="UP000321436">
    <property type="component" value="Unassembled WGS sequence"/>
</dbReference>
<keyword evidence="1" id="KW-1133">Transmembrane helix</keyword>
<keyword evidence="4" id="KW-1185">Reference proteome</keyword>
<feature type="transmembrane region" description="Helical" evidence="1">
    <location>
        <begin position="89"/>
        <end position="105"/>
    </location>
</feature>
<dbReference type="RefSeq" id="WP_146857437.1">
    <property type="nucleotide sequence ID" value="NZ_BKAU01000001.1"/>
</dbReference>
<evidence type="ECO:0000313" key="4">
    <source>
        <dbReference type="Proteomes" id="UP000321436"/>
    </source>
</evidence>
<dbReference type="InterPro" id="IPR054331">
    <property type="entry name" value="LiaF_TM"/>
</dbReference>
<proteinExistence type="predicted"/>
<comment type="caution">
    <text evidence="3">The sequence shown here is derived from an EMBL/GenBank/DDBJ whole genome shotgun (WGS) entry which is preliminary data.</text>
</comment>
<feature type="domain" description="LiaF transmembrane" evidence="2">
    <location>
        <begin position="15"/>
        <end position="108"/>
    </location>
</feature>
<reference evidence="3 4" key="1">
    <citation type="submission" date="2019-07" db="EMBL/GenBank/DDBJ databases">
        <title>Whole genome shotgun sequence of Chitinophaga cymbidii NBRC 109752.</title>
        <authorList>
            <person name="Hosoyama A."/>
            <person name="Uohara A."/>
            <person name="Ohji S."/>
            <person name="Ichikawa N."/>
        </authorList>
    </citation>
    <scope>NUCLEOTIDE SEQUENCE [LARGE SCALE GENOMIC DNA]</scope>
    <source>
        <strain evidence="3 4">NBRC 109752</strain>
    </source>
</reference>
<dbReference type="PANTHER" id="PTHR40763">
    <property type="entry name" value="MEMBRANE PROTEIN-RELATED"/>
    <property type="match status" value="1"/>
</dbReference>
<dbReference type="AlphaFoldDB" id="A0A512RE83"/>
<gene>
    <name evidence="3" type="ORF">CCY01nite_01940</name>
</gene>
<feature type="transmembrane region" description="Helical" evidence="1">
    <location>
        <begin position="63"/>
        <end position="83"/>
    </location>
</feature>
<dbReference type="OrthoDB" id="129627at2"/>
<sequence>MSKCNRHSDSGNGLWGGVVLLCIGLFFLLRRMDISLPDWLFSWEMVLIVIGFLMGIKNKFQGAGWFVVTAVGAVFLLDDIMPFSWHLDRYMWPTLLIVLGVYLIGRSASRRPRYPEYVTPEGGAPASEDVLQVTSIFSGNNKTVLSKNFKGGSVTSIFGGVELNFMQADIQGEVVLDMSIMFGAVELTVPANWDVKMDVNTIFGGIEDKRSIGITPMPGKLLVLRGSCTFGGVEIKSY</sequence>
<evidence type="ECO:0000313" key="3">
    <source>
        <dbReference type="EMBL" id="GEP93934.1"/>
    </source>
</evidence>
<feature type="transmembrane region" description="Helical" evidence="1">
    <location>
        <begin position="12"/>
        <end position="30"/>
    </location>
</feature>
<protein>
    <recommendedName>
        <fullName evidence="2">LiaF transmembrane domain-containing protein</fullName>
    </recommendedName>
</protein>
<organism evidence="3 4">
    <name type="scientific">Chitinophaga cymbidii</name>
    <dbReference type="NCBI Taxonomy" id="1096750"/>
    <lineage>
        <taxon>Bacteria</taxon>
        <taxon>Pseudomonadati</taxon>
        <taxon>Bacteroidota</taxon>
        <taxon>Chitinophagia</taxon>
        <taxon>Chitinophagales</taxon>
        <taxon>Chitinophagaceae</taxon>
        <taxon>Chitinophaga</taxon>
    </lineage>
</organism>